<evidence type="ECO:0000313" key="8">
    <source>
        <dbReference type="Proteomes" id="UP000248783"/>
    </source>
</evidence>
<evidence type="ECO:0000256" key="5">
    <source>
        <dbReference type="SAM" id="MobiDB-lite"/>
    </source>
</evidence>
<dbReference type="InterPro" id="IPR001647">
    <property type="entry name" value="HTH_TetR"/>
</dbReference>
<evidence type="ECO:0000259" key="6">
    <source>
        <dbReference type="PROSITE" id="PS50977"/>
    </source>
</evidence>
<evidence type="ECO:0000256" key="2">
    <source>
        <dbReference type="ARBA" id="ARBA00023125"/>
    </source>
</evidence>
<feature type="DNA-binding region" description="H-T-H motif" evidence="4">
    <location>
        <begin position="51"/>
        <end position="70"/>
    </location>
</feature>
<keyword evidence="2 4" id="KW-0238">DNA-binding</keyword>
<dbReference type="EMBL" id="QKWH01000010">
    <property type="protein sequence ID" value="PZR52428.1"/>
    <property type="molecule type" value="Genomic_DNA"/>
</dbReference>
<sequence length="211" mass="22814">MPTKKGTASGGTRRTPATGSRAANQRADAQRNRAKILAGTVTAISRNPDASVADIAAEAGVGRVTLYGHFQNRAELIEAALMDSLERGEDVLSEVPLDGEAAAAFQRLVASSWVLVDQSRALLAAAQKELPAARIRELHENAEARMRGLLLRGQREGAFRVDLPVSWLLTTTHVVMNGASEEVRIGRLDPEDAPRFIDAILLPAFTQKRDR</sequence>
<keyword evidence="1" id="KW-0805">Transcription regulation</keyword>
<comment type="caution">
    <text evidence="7">The sequence shown here is derived from an EMBL/GenBank/DDBJ whole genome shotgun (WGS) entry which is preliminary data.</text>
</comment>
<dbReference type="GO" id="GO:0000976">
    <property type="term" value="F:transcription cis-regulatory region binding"/>
    <property type="evidence" value="ECO:0007669"/>
    <property type="project" value="TreeGrafter"/>
</dbReference>
<feature type="region of interest" description="Disordered" evidence="5">
    <location>
        <begin position="1"/>
        <end position="30"/>
    </location>
</feature>
<gene>
    <name evidence="7" type="ORF">DNL40_12225</name>
</gene>
<proteinExistence type="predicted"/>
<dbReference type="Proteomes" id="UP000248783">
    <property type="component" value="Unassembled WGS sequence"/>
</dbReference>
<accession>A0A2W5XRS9</accession>
<feature type="domain" description="HTH tetR-type" evidence="6">
    <location>
        <begin position="30"/>
        <end position="88"/>
    </location>
</feature>
<name>A0A2W5XRS9_9MICO</name>
<dbReference type="Gene3D" id="1.10.357.10">
    <property type="entry name" value="Tetracycline Repressor, domain 2"/>
    <property type="match status" value="1"/>
</dbReference>
<dbReference type="GO" id="GO:0003700">
    <property type="term" value="F:DNA-binding transcription factor activity"/>
    <property type="evidence" value="ECO:0007669"/>
    <property type="project" value="TreeGrafter"/>
</dbReference>
<evidence type="ECO:0000256" key="4">
    <source>
        <dbReference type="PROSITE-ProRule" id="PRU00335"/>
    </source>
</evidence>
<dbReference type="PANTHER" id="PTHR30055">
    <property type="entry name" value="HTH-TYPE TRANSCRIPTIONAL REGULATOR RUTR"/>
    <property type="match status" value="1"/>
</dbReference>
<keyword evidence="3" id="KW-0804">Transcription</keyword>
<evidence type="ECO:0000256" key="3">
    <source>
        <dbReference type="ARBA" id="ARBA00023163"/>
    </source>
</evidence>
<dbReference type="PANTHER" id="PTHR30055:SF234">
    <property type="entry name" value="HTH-TYPE TRANSCRIPTIONAL REGULATOR BETI"/>
    <property type="match status" value="1"/>
</dbReference>
<dbReference type="AlphaFoldDB" id="A0A2W5XRS9"/>
<evidence type="ECO:0000313" key="7">
    <source>
        <dbReference type="EMBL" id="PZR52428.1"/>
    </source>
</evidence>
<dbReference type="SUPFAM" id="SSF46689">
    <property type="entry name" value="Homeodomain-like"/>
    <property type="match status" value="1"/>
</dbReference>
<dbReference type="InterPro" id="IPR009057">
    <property type="entry name" value="Homeodomain-like_sf"/>
</dbReference>
<dbReference type="Pfam" id="PF00440">
    <property type="entry name" value="TetR_N"/>
    <property type="match status" value="1"/>
</dbReference>
<protein>
    <submittedName>
        <fullName evidence="7">TetR/AcrR family transcriptional regulator</fullName>
    </submittedName>
</protein>
<organism evidence="7 8">
    <name type="scientific">Xylanimonas oleitrophica</name>
    <dbReference type="NCBI Taxonomy" id="2607479"/>
    <lineage>
        <taxon>Bacteria</taxon>
        <taxon>Bacillati</taxon>
        <taxon>Actinomycetota</taxon>
        <taxon>Actinomycetes</taxon>
        <taxon>Micrococcales</taxon>
        <taxon>Promicromonosporaceae</taxon>
        <taxon>Xylanimonas</taxon>
    </lineage>
</organism>
<dbReference type="RefSeq" id="WP_111251540.1">
    <property type="nucleotide sequence ID" value="NZ_QKWH01000010.1"/>
</dbReference>
<dbReference type="SUPFAM" id="SSF48498">
    <property type="entry name" value="Tetracyclin repressor-like, C-terminal domain"/>
    <property type="match status" value="1"/>
</dbReference>
<dbReference type="InterPro" id="IPR036271">
    <property type="entry name" value="Tet_transcr_reg_TetR-rel_C_sf"/>
</dbReference>
<dbReference type="InterPro" id="IPR050109">
    <property type="entry name" value="HTH-type_TetR-like_transc_reg"/>
</dbReference>
<reference evidence="7 8" key="1">
    <citation type="submission" date="2018-06" db="EMBL/GenBank/DDBJ databases">
        <title>Whole genome sequencing of a novel hydrocarbon degrading bacterial strain, PW21 isolated from oil contaminated produced water sample.</title>
        <authorList>
            <person name="Nagkirti P."/>
            <person name="Shaikh A."/>
            <person name="Gowdaman V."/>
            <person name="Engineer A.E."/>
            <person name="Dagar S."/>
            <person name="Dhakephalkar P.K."/>
        </authorList>
    </citation>
    <scope>NUCLEOTIDE SEQUENCE [LARGE SCALE GENOMIC DNA]</scope>
    <source>
        <strain evidence="7 8">PW21</strain>
    </source>
</reference>
<evidence type="ECO:0000256" key="1">
    <source>
        <dbReference type="ARBA" id="ARBA00023015"/>
    </source>
</evidence>
<keyword evidence="8" id="KW-1185">Reference proteome</keyword>
<dbReference type="PROSITE" id="PS50977">
    <property type="entry name" value="HTH_TETR_2"/>
    <property type="match status" value="1"/>
</dbReference>